<feature type="compositionally biased region" description="Polar residues" evidence="1">
    <location>
        <begin position="125"/>
        <end position="147"/>
    </location>
</feature>
<accession>A0A9W8W837</accession>
<sequence>MTVRLAGAQHRQERVQRFKDLDRNKEMILHFERCARQKVDHLFPNASEPLRKRMADSIATRRARFLYLEMHQKKASTLNEPAPVLQQDEMAKGEEDMEEDESEPLGPEQQQAPSIALQSMLKPRVQQSEILSNTVDTNLDPQRLQPTQEKRAESVSSVKSSTNAFPPRPKLDPTAKEASGQREWM</sequence>
<evidence type="ECO:0000313" key="3">
    <source>
        <dbReference type="Proteomes" id="UP001140502"/>
    </source>
</evidence>
<proteinExistence type="predicted"/>
<feature type="compositionally biased region" description="Polar residues" evidence="1">
    <location>
        <begin position="154"/>
        <end position="164"/>
    </location>
</feature>
<feature type="region of interest" description="Disordered" evidence="1">
    <location>
        <begin position="76"/>
        <end position="185"/>
    </location>
</feature>
<keyword evidence="3" id="KW-1185">Reference proteome</keyword>
<dbReference type="Proteomes" id="UP001140502">
    <property type="component" value="Unassembled WGS sequence"/>
</dbReference>
<evidence type="ECO:0000313" key="2">
    <source>
        <dbReference type="EMBL" id="KAJ4315292.1"/>
    </source>
</evidence>
<comment type="caution">
    <text evidence="2">The sequence shown here is derived from an EMBL/GenBank/DDBJ whole genome shotgun (WGS) entry which is preliminary data.</text>
</comment>
<protein>
    <submittedName>
        <fullName evidence="2">Uncharacterized protein</fullName>
    </submittedName>
</protein>
<evidence type="ECO:0000256" key="1">
    <source>
        <dbReference type="SAM" id="MobiDB-lite"/>
    </source>
</evidence>
<dbReference type="OrthoDB" id="20872at2759"/>
<name>A0A9W8W837_9HYPO</name>
<feature type="compositionally biased region" description="Polar residues" evidence="1">
    <location>
        <begin position="108"/>
        <end position="117"/>
    </location>
</feature>
<gene>
    <name evidence="2" type="ORF">N0V84_008448</name>
</gene>
<dbReference type="EMBL" id="JAPEUR010000207">
    <property type="protein sequence ID" value="KAJ4315292.1"/>
    <property type="molecule type" value="Genomic_DNA"/>
</dbReference>
<reference evidence="2" key="1">
    <citation type="submission" date="2022-10" db="EMBL/GenBank/DDBJ databases">
        <title>Tapping the CABI collections for fungal endophytes: first genome assemblies for Collariella, Neodidymelliopsis, Ascochyta clinopodiicola, Didymella pomorum, Didymosphaeria variabile, Neocosmospora piperis and Neocucurbitaria cava.</title>
        <authorList>
            <person name="Hill R."/>
        </authorList>
    </citation>
    <scope>NUCLEOTIDE SEQUENCE</scope>
    <source>
        <strain evidence="2">IMI 366586</strain>
    </source>
</reference>
<dbReference type="AlphaFoldDB" id="A0A9W8W837"/>
<organism evidence="2 3">
    <name type="scientific">Fusarium piperis</name>
    <dbReference type="NCBI Taxonomy" id="1435070"/>
    <lineage>
        <taxon>Eukaryota</taxon>
        <taxon>Fungi</taxon>
        <taxon>Dikarya</taxon>
        <taxon>Ascomycota</taxon>
        <taxon>Pezizomycotina</taxon>
        <taxon>Sordariomycetes</taxon>
        <taxon>Hypocreomycetidae</taxon>
        <taxon>Hypocreales</taxon>
        <taxon>Nectriaceae</taxon>
        <taxon>Fusarium</taxon>
        <taxon>Fusarium solani species complex</taxon>
    </lineage>
</organism>